<evidence type="ECO:0000313" key="2">
    <source>
        <dbReference type="EMBL" id="KAJ6849139.1"/>
    </source>
</evidence>
<proteinExistence type="predicted"/>
<accession>A0AAX6I7F3</accession>
<organism evidence="2 3">
    <name type="scientific">Iris pallida</name>
    <name type="common">Sweet iris</name>
    <dbReference type="NCBI Taxonomy" id="29817"/>
    <lineage>
        <taxon>Eukaryota</taxon>
        <taxon>Viridiplantae</taxon>
        <taxon>Streptophyta</taxon>
        <taxon>Embryophyta</taxon>
        <taxon>Tracheophyta</taxon>
        <taxon>Spermatophyta</taxon>
        <taxon>Magnoliopsida</taxon>
        <taxon>Liliopsida</taxon>
        <taxon>Asparagales</taxon>
        <taxon>Iridaceae</taxon>
        <taxon>Iridoideae</taxon>
        <taxon>Irideae</taxon>
        <taxon>Iris</taxon>
    </lineage>
</organism>
<dbReference type="EMBL" id="JANAVB010003800">
    <property type="protein sequence ID" value="KAJ6849139.1"/>
    <property type="molecule type" value="Genomic_DNA"/>
</dbReference>
<dbReference type="Proteomes" id="UP001140949">
    <property type="component" value="Unassembled WGS sequence"/>
</dbReference>
<name>A0AAX6I7F3_IRIPA</name>
<evidence type="ECO:0000313" key="1">
    <source>
        <dbReference type="EMBL" id="KAJ6820579.1"/>
    </source>
</evidence>
<gene>
    <name evidence="2" type="ORF">M6B38_270925</name>
    <name evidence="1" type="ORF">M6B38_397550</name>
</gene>
<sequence length="91" mass="10726">MKSPGTRLVPNSRPCLLARKVRDHREYWKPYRTLNPEDGMLNVKTCPTIKNLVVCSLQRSRNLVLCFPWNLFLFHTSRILLANMNLILHKH</sequence>
<evidence type="ECO:0000313" key="3">
    <source>
        <dbReference type="Proteomes" id="UP001140949"/>
    </source>
</evidence>
<dbReference type="AlphaFoldDB" id="A0AAX6I7F3"/>
<reference evidence="2" key="2">
    <citation type="submission" date="2023-04" db="EMBL/GenBank/DDBJ databases">
        <authorList>
            <person name="Bruccoleri R.E."/>
            <person name="Oakeley E.J."/>
            <person name="Faust A.-M."/>
            <person name="Dessus-Babus S."/>
            <person name="Altorfer M."/>
            <person name="Burckhardt D."/>
            <person name="Oertli M."/>
            <person name="Naumann U."/>
            <person name="Petersen F."/>
            <person name="Wong J."/>
        </authorList>
    </citation>
    <scope>NUCLEOTIDE SEQUENCE</scope>
    <source>
        <strain evidence="2">GSM-AAB239-AS_SAM_17_03QT</strain>
        <tissue evidence="2">Leaf</tissue>
    </source>
</reference>
<keyword evidence="3" id="KW-1185">Reference proteome</keyword>
<dbReference type="EMBL" id="JANAVB010025540">
    <property type="protein sequence ID" value="KAJ6820579.1"/>
    <property type="molecule type" value="Genomic_DNA"/>
</dbReference>
<protein>
    <submittedName>
        <fullName evidence="1 2">MAMMALIAN LYST-INTERACTING PROTEIN 5-like protein</fullName>
    </submittedName>
</protein>
<reference evidence="2" key="1">
    <citation type="journal article" date="2023" name="GigaByte">
        <title>Genome assembly of the bearded iris, Iris pallida Lam.</title>
        <authorList>
            <person name="Bruccoleri R.E."/>
            <person name="Oakeley E.J."/>
            <person name="Faust A.M.E."/>
            <person name="Altorfer M."/>
            <person name="Dessus-Babus S."/>
            <person name="Burckhardt D."/>
            <person name="Oertli M."/>
            <person name="Naumann U."/>
            <person name="Petersen F."/>
            <person name="Wong J."/>
        </authorList>
    </citation>
    <scope>NUCLEOTIDE SEQUENCE</scope>
    <source>
        <strain evidence="2">GSM-AAB239-AS_SAM_17_03QT</strain>
    </source>
</reference>
<comment type="caution">
    <text evidence="2">The sequence shown here is derived from an EMBL/GenBank/DDBJ whole genome shotgun (WGS) entry which is preliminary data.</text>
</comment>